<keyword evidence="9 15" id="KW-0238">DNA-binding</keyword>
<accession>A0A1I7TKQ2</accession>
<proteinExistence type="inferred from homology"/>
<keyword evidence="4" id="KW-0217">Developmental protein</keyword>
<evidence type="ECO:0000256" key="9">
    <source>
        <dbReference type="ARBA" id="ARBA00023125"/>
    </source>
</evidence>
<dbReference type="InterPro" id="IPR036910">
    <property type="entry name" value="HMG_box_dom_sf"/>
</dbReference>
<protein>
    <recommendedName>
        <fullName evidence="13">Protein pop-1</fullName>
    </recommendedName>
    <alternativeName>
        <fullName evidence="14">Posterior pharynx defect protein 1</fullName>
    </alternativeName>
</protein>
<feature type="compositionally biased region" description="Low complexity" evidence="16">
    <location>
        <begin position="339"/>
        <end position="365"/>
    </location>
</feature>
<dbReference type="GO" id="GO:1990907">
    <property type="term" value="C:beta-catenin-TCF complex"/>
    <property type="evidence" value="ECO:0007669"/>
    <property type="project" value="TreeGrafter"/>
</dbReference>
<dbReference type="FunFam" id="1.10.30.10:FF:000059">
    <property type="entry name" value="Protein pop-1"/>
    <property type="match status" value="1"/>
</dbReference>
<evidence type="ECO:0000256" key="10">
    <source>
        <dbReference type="ARBA" id="ARBA00023159"/>
    </source>
</evidence>
<comment type="similarity">
    <text evidence="3">Belongs to the TCF/LEF family.</text>
</comment>
<reference evidence="19" key="1">
    <citation type="submission" date="2016-11" db="UniProtKB">
        <authorList>
            <consortium name="WormBaseParasite"/>
        </authorList>
    </citation>
    <scope>IDENTIFICATION</scope>
</reference>
<feature type="domain" description="HMG box" evidence="17">
    <location>
        <begin position="194"/>
        <end position="264"/>
    </location>
</feature>
<dbReference type="SMART" id="SM00398">
    <property type="entry name" value="HMG"/>
    <property type="match status" value="1"/>
</dbReference>
<feature type="compositionally biased region" description="Basic residues" evidence="16">
    <location>
        <begin position="272"/>
        <end position="281"/>
    </location>
</feature>
<feature type="region of interest" description="Disordered" evidence="16">
    <location>
        <begin position="324"/>
        <end position="365"/>
    </location>
</feature>
<dbReference type="Proteomes" id="UP000095282">
    <property type="component" value="Unplaced"/>
</dbReference>
<evidence type="ECO:0000313" key="19">
    <source>
        <dbReference type="WBParaSite" id="Csp11.Scaffold627.g6870.t1"/>
    </source>
</evidence>
<dbReference type="STRING" id="1561998.A0A1I7TKQ2"/>
<evidence type="ECO:0000256" key="8">
    <source>
        <dbReference type="ARBA" id="ARBA00023015"/>
    </source>
</evidence>
<evidence type="ECO:0000256" key="12">
    <source>
        <dbReference type="ARBA" id="ARBA00023242"/>
    </source>
</evidence>
<evidence type="ECO:0000256" key="14">
    <source>
        <dbReference type="ARBA" id="ARBA00082882"/>
    </source>
</evidence>
<evidence type="ECO:0000256" key="7">
    <source>
        <dbReference type="ARBA" id="ARBA00022687"/>
    </source>
</evidence>
<evidence type="ECO:0000256" key="1">
    <source>
        <dbReference type="ARBA" id="ARBA00004123"/>
    </source>
</evidence>
<dbReference type="PANTHER" id="PTHR10373">
    <property type="entry name" value="TRANSCRIPTION FACTOR 7 FAMILY MEMBER"/>
    <property type="match status" value="1"/>
</dbReference>
<evidence type="ECO:0000256" key="4">
    <source>
        <dbReference type="ARBA" id="ARBA00022473"/>
    </source>
</evidence>
<keyword evidence="10" id="KW-0010">Activator</keyword>
<evidence type="ECO:0000256" key="5">
    <source>
        <dbReference type="ARBA" id="ARBA00022490"/>
    </source>
</evidence>
<keyword evidence="6" id="KW-0597">Phosphoprotein</keyword>
<feature type="region of interest" description="Disordered" evidence="16">
    <location>
        <begin position="250"/>
        <end position="296"/>
    </location>
</feature>
<feature type="region of interest" description="Disordered" evidence="16">
    <location>
        <begin position="380"/>
        <end position="419"/>
    </location>
</feature>
<evidence type="ECO:0000256" key="15">
    <source>
        <dbReference type="PROSITE-ProRule" id="PRU00267"/>
    </source>
</evidence>
<dbReference type="GO" id="GO:0000981">
    <property type="term" value="F:DNA-binding transcription factor activity, RNA polymerase II-specific"/>
    <property type="evidence" value="ECO:0007669"/>
    <property type="project" value="TreeGrafter"/>
</dbReference>
<sequence length="443" mass="49146">MMADEELGDEVKVFRRDEDADDDPMISGETSEQQLADDKKEAVMEAELDGAGRISSIDNLKACIKAEPSPSFPMMPLIPGAPFSPGYPFPMFMPFIVPTPYGLRSPSMMLPMGAALSPSLGMFPTSPFYGAAVAAAAVKQQIENVPLHMRAGPLNPLNPLNQMRMPPYMPPGAMPQNNERRSYGGGKIKKEDHIKKPLNAFMWFMKENRKALLEEIGNNEKQSAELNKELGKRWHDLPKAEQQKYFEMAKKDREDHKEKYPQWSARENYAVNKKKTKKRRDKSIASSSENSDQKKCRARFGVNNTEMWCKFCKRKKKCEFATDRSGSDITDNQDGRGTSGACSSSSESPSPTGSAGHHFATQQQQAAMMQSMLMHMHLTGSTSTHIPSPMASSSAGRSPLEVNGSETNGSDESDVDEDEEIDPTIMQQTAEVIMQESVLFGVI</sequence>
<keyword evidence="7" id="KW-0879">Wnt signaling pathway</keyword>
<evidence type="ECO:0000259" key="17">
    <source>
        <dbReference type="PROSITE" id="PS50118"/>
    </source>
</evidence>
<keyword evidence="12 15" id="KW-0539">Nucleus</keyword>
<feature type="region of interest" description="Disordered" evidence="16">
    <location>
        <begin position="1"/>
        <end position="38"/>
    </location>
</feature>
<feature type="compositionally biased region" description="Polar residues" evidence="16">
    <location>
        <begin position="380"/>
        <end position="396"/>
    </location>
</feature>
<dbReference type="GO" id="GO:0060070">
    <property type="term" value="P:canonical Wnt signaling pathway"/>
    <property type="evidence" value="ECO:0007669"/>
    <property type="project" value="TreeGrafter"/>
</dbReference>
<evidence type="ECO:0000256" key="11">
    <source>
        <dbReference type="ARBA" id="ARBA00023163"/>
    </source>
</evidence>
<keyword evidence="11" id="KW-0804">Transcription</keyword>
<keyword evidence="8" id="KW-0805">Transcription regulation</keyword>
<dbReference type="AlphaFoldDB" id="A0A1I7TKQ2"/>
<dbReference type="SUPFAM" id="SSF47095">
    <property type="entry name" value="HMG-box"/>
    <property type="match status" value="1"/>
</dbReference>
<dbReference type="WBParaSite" id="Csp11.Scaffold627.g6870.t1">
    <property type="protein sequence ID" value="Csp11.Scaffold627.g6870.t1"/>
    <property type="gene ID" value="Csp11.Scaffold627.g6870"/>
</dbReference>
<dbReference type="Gene3D" id="1.10.30.10">
    <property type="entry name" value="High mobility group box domain"/>
    <property type="match status" value="1"/>
</dbReference>
<evidence type="ECO:0000256" key="6">
    <source>
        <dbReference type="ARBA" id="ARBA00022553"/>
    </source>
</evidence>
<feature type="compositionally biased region" description="Basic and acidic residues" evidence="16">
    <location>
        <begin position="250"/>
        <end position="260"/>
    </location>
</feature>
<evidence type="ECO:0000256" key="3">
    <source>
        <dbReference type="ARBA" id="ARBA00006569"/>
    </source>
</evidence>
<name>A0A1I7TKQ2_9PELO</name>
<dbReference type="SMART" id="SM01366">
    <property type="entry name" value="c-clamp"/>
    <property type="match status" value="1"/>
</dbReference>
<dbReference type="GO" id="GO:0000978">
    <property type="term" value="F:RNA polymerase II cis-regulatory region sequence-specific DNA binding"/>
    <property type="evidence" value="ECO:0007669"/>
    <property type="project" value="TreeGrafter"/>
</dbReference>
<dbReference type="GO" id="GO:0000785">
    <property type="term" value="C:chromatin"/>
    <property type="evidence" value="ECO:0007669"/>
    <property type="project" value="TreeGrafter"/>
</dbReference>
<keyword evidence="5" id="KW-0963">Cytoplasm</keyword>
<dbReference type="PANTHER" id="PTHR10373:SF38">
    <property type="entry name" value="PROTEIN PANGOLIN, ISOFORM J"/>
    <property type="match status" value="1"/>
</dbReference>
<evidence type="ECO:0000256" key="16">
    <source>
        <dbReference type="SAM" id="MobiDB-lite"/>
    </source>
</evidence>
<keyword evidence="18" id="KW-1185">Reference proteome</keyword>
<feature type="compositionally biased region" description="Polar residues" evidence="16">
    <location>
        <begin position="327"/>
        <end position="336"/>
    </location>
</feature>
<dbReference type="InterPro" id="IPR024940">
    <property type="entry name" value="TCF/LEF"/>
</dbReference>
<dbReference type="PROSITE" id="PS50118">
    <property type="entry name" value="HMG_BOX_2"/>
    <property type="match status" value="1"/>
</dbReference>
<evidence type="ECO:0000313" key="18">
    <source>
        <dbReference type="Proteomes" id="UP000095282"/>
    </source>
</evidence>
<feature type="compositionally biased region" description="Basic and acidic residues" evidence="16">
    <location>
        <begin position="9"/>
        <end position="18"/>
    </location>
</feature>
<feature type="DNA-binding region" description="HMG box" evidence="15">
    <location>
        <begin position="194"/>
        <end position="264"/>
    </location>
</feature>
<evidence type="ECO:0000256" key="13">
    <source>
        <dbReference type="ARBA" id="ARBA00069439"/>
    </source>
</evidence>
<dbReference type="GO" id="GO:0005737">
    <property type="term" value="C:cytoplasm"/>
    <property type="evidence" value="ECO:0007669"/>
    <property type="project" value="UniProtKB-SubCell"/>
</dbReference>
<comment type="subcellular location">
    <subcellularLocation>
        <location evidence="2">Cytoplasm</location>
    </subcellularLocation>
    <subcellularLocation>
        <location evidence="1">Nucleus</location>
    </subcellularLocation>
</comment>
<feature type="compositionally biased region" description="Acidic residues" evidence="16">
    <location>
        <begin position="409"/>
        <end position="419"/>
    </location>
</feature>
<dbReference type="eggNOG" id="KOG3248">
    <property type="taxonomic scope" value="Eukaryota"/>
</dbReference>
<organism evidence="18 19">
    <name type="scientific">Caenorhabditis tropicalis</name>
    <dbReference type="NCBI Taxonomy" id="1561998"/>
    <lineage>
        <taxon>Eukaryota</taxon>
        <taxon>Metazoa</taxon>
        <taxon>Ecdysozoa</taxon>
        <taxon>Nematoda</taxon>
        <taxon>Chromadorea</taxon>
        <taxon>Rhabditida</taxon>
        <taxon>Rhabditina</taxon>
        <taxon>Rhabditomorpha</taxon>
        <taxon>Rhabditoidea</taxon>
        <taxon>Rhabditidae</taxon>
        <taxon>Peloderinae</taxon>
        <taxon>Caenorhabditis</taxon>
    </lineage>
</organism>
<dbReference type="InterPro" id="IPR009071">
    <property type="entry name" value="HMG_box_dom"/>
</dbReference>
<dbReference type="Pfam" id="PF00505">
    <property type="entry name" value="HMG_box"/>
    <property type="match status" value="1"/>
</dbReference>
<evidence type="ECO:0000256" key="2">
    <source>
        <dbReference type="ARBA" id="ARBA00004496"/>
    </source>
</evidence>